<dbReference type="Proteomes" id="UP001140453">
    <property type="component" value="Unassembled WGS sequence"/>
</dbReference>
<dbReference type="Gene3D" id="3.40.50.300">
    <property type="entry name" value="P-loop containing nucleotide triphosphate hydrolases"/>
    <property type="match status" value="1"/>
</dbReference>
<feature type="domain" description="AAA+ ATPase" evidence="1">
    <location>
        <begin position="223"/>
        <end position="352"/>
    </location>
</feature>
<proteinExistence type="predicted"/>
<dbReference type="InterPro" id="IPR027417">
    <property type="entry name" value="P-loop_NTPase"/>
</dbReference>
<dbReference type="GO" id="GO:0005524">
    <property type="term" value="F:ATP binding"/>
    <property type="evidence" value="ECO:0007669"/>
    <property type="project" value="InterPro"/>
</dbReference>
<dbReference type="GO" id="GO:0005634">
    <property type="term" value="C:nucleus"/>
    <property type="evidence" value="ECO:0007669"/>
    <property type="project" value="TreeGrafter"/>
</dbReference>
<accession>A0A9W8YJX7</accession>
<dbReference type="Pfam" id="PF00004">
    <property type="entry name" value="AAA"/>
    <property type="match status" value="1"/>
</dbReference>
<organism evidence="2 3">
    <name type="scientific">Gnomoniopsis smithogilvyi</name>
    <dbReference type="NCBI Taxonomy" id="1191159"/>
    <lineage>
        <taxon>Eukaryota</taxon>
        <taxon>Fungi</taxon>
        <taxon>Dikarya</taxon>
        <taxon>Ascomycota</taxon>
        <taxon>Pezizomycotina</taxon>
        <taxon>Sordariomycetes</taxon>
        <taxon>Sordariomycetidae</taxon>
        <taxon>Diaporthales</taxon>
        <taxon>Gnomoniaceae</taxon>
        <taxon>Gnomoniopsis</taxon>
    </lineage>
</organism>
<dbReference type="PANTHER" id="PTHR23077">
    <property type="entry name" value="AAA-FAMILY ATPASE"/>
    <property type="match status" value="1"/>
</dbReference>
<comment type="caution">
    <text evidence="2">The sequence shown here is derived from an EMBL/GenBank/DDBJ whole genome shotgun (WGS) entry which is preliminary data.</text>
</comment>
<evidence type="ECO:0000313" key="2">
    <source>
        <dbReference type="EMBL" id="KAJ4386241.1"/>
    </source>
</evidence>
<dbReference type="GO" id="GO:0003723">
    <property type="term" value="F:RNA binding"/>
    <property type="evidence" value="ECO:0007669"/>
    <property type="project" value="TreeGrafter"/>
</dbReference>
<dbReference type="EMBL" id="JAPEVB010000006">
    <property type="protein sequence ID" value="KAJ4386241.1"/>
    <property type="molecule type" value="Genomic_DNA"/>
</dbReference>
<dbReference type="AlphaFoldDB" id="A0A9W8YJX7"/>
<evidence type="ECO:0000313" key="3">
    <source>
        <dbReference type="Proteomes" id="UP001140453"/>
    </source>
</evidence>
<dbReference type="GO" id="GO:0016887">
    <property type="term" value="F:ATP hydrolysis activity"/>
    <property type="evidence" value="ECO:0007669"/>
    <property type="project" value="InterPro"/>
</dbReference>
<dbReference type="Gene3D" id="1.10.8.60">
    <property type="match status" value="1"/>
</dbReference>
<dbReference type="SMART" id="SM00382">
    <property type="entry name" value="AAA"/>
    <property type="match status" value="1"/>
</dbReference>
<name>A0A9W8YJX7_9PEZI</name>
<dbReference type="InterPro" id="IPR003593">
    <property type="entry name" value="AAA+_ATPase"/>
</dbReference>
<sequence length="501" mass="56749">MSSNIASSHYEAWQAWQNHSSGNRQDTGLIFASILRSSYENHHVIRVNDDSFDLQGFASAGFATWTDEHFDLYDAKRAFSDPGSRSGEVSGSLKDTTHFGRARYEWKDKGFIVYTTMFTDNWMRGAQKALFILAPCSDEVVDDHHTDIDALLLACGSWTKELHGEIFVFDQARWSKSKDLYKSVESSSWDDVILHPDTKSKLIEDIQGFFENEGLYKSFDIPWKRGVILHGVPGNGKTISIKALINSLSKREPEAIASLYVKSLDHCNGPRHSIQMIFSKARNVAPCVLIFEDLDSMVTDKVRSYFLNEIDGLESNDGILMIGSTNHLDRLDPAIAKRPSRFDRKYHFKLPDEDERVLYCQYWHQKLLNHPLVTFPEDMCFSIAKFTDGFSFAYLKELFISSLLIVARGATSEDAASEQSAPSDHSSTIDTVLVEAPTEEEIGKERDSRKFDKVIKVTASRKPQIRRAIPKVEIPEELQGNTLLSVILAQAQILLNEMDKN</sequence>
<evidence type="ECO:0000259" key="1">
    <source>
        <dbReference type="SMART" id="SM00382"/>
    </source>
</evidence>
<dbReference type="PANTHER" id="PTHR23077:SF132">
    <property type="entry name" value="ATP-DEPENDENT ZN PROTEASE"/>
    <property type="match status" value="1"/>
</dbReference>
<dbReference type="OrthoDB" id="2115716at2759"/>
<protein>
    <recommendedName>
        <fullName evidence="1">AAA+ ATPase domain-containing protein</fullName>
    </recommendedName>
</protein>
<dbReference type="InterPro" id="IPR003959">
    <property type="entry name" value="ATPase_AAA_core"/>
</dbReference>
<dbReference type="GO" id="GO:0042254">
    <property type="term" value="P:ribosome biogenesis"/>
    <property type="evidence" value="ECO:0007669"/>
    <property type="project" value="TreeGrafter"/>
</dbReference>
<dbReference type="SUPFAM" id="SSF52540">
    <property type="entry name" value="P-loop containing nucleoside triphosphate hydrolases"/>
    <property type="match status" value="1"/>
</dbReference>
<dbReference type="GO" id="GO:1990275">
    <property type="term" value="F:preribosome binding"/>
    <property type="evidence" value="ECO:0007669"/>
    <property type="project" value="TreeGrafter"/>
</dbReference>
<dbReference type="InterPro" id="IPR050168">
    <property type="entry name" value="AAA_ATPase_domain"/>
</dbReference>
<reference evidence="2" key="1">
    <citation type="submission" date="2022-10" db="EMBL/GenBank/DDBJ databases">
        <title>Tapping the CABI collections for fungal endophytes: first genome assemblies for Collariella, Neodidymelliopsis, Ascochyta clinopodiicola, Didymella pomorum, Didymosphaeria variabile, Neocosmospora piperis and Neocucurbitaria cava.</title>
        <authorList>
            <person name="Hill R."/>
        </authorList>
    </citation>
    <scope>NUCLEOTIDE SEQUENCE</scope>
    <source>
        <strain evidence="2">IMI 355082</strain>
    </source>
</reference>
<keyword evidence="3" id="KW-1185">Reference proteome</keyword>
<gene>
    <name evidence="2" type="ORF">N0V93_009134</name>
</gene>